<keyword evidence="3" id="KW-1185">Reference proteome</keyword>
<dbReference type="Pfam" id="PF00239">
    <property type="entry name" value="Resolvase"/>
    <property type="match status" value="1"/>
</dbReference>
<proteinExistence type="predicted"/>
<dbReference type="Gene3D" id="3.40.50.1390">
    <property type="entry name" value="Resolvase, N-terminal catalytic domain"/>
    <property type="match status" value="1"/>
</dbReference>
<dbReference type="SMART" id="SM00857">
    <property type="entry name" value="Resolvase"/>
    <property type="match status" value="1"/>
</dbReference>
<name>A0ABW4HMF4_9BACI</name>
<dbReference type="InterPro" id="IPR006119">
    <property type="entry name" value="Resolv_N"/>
</dbReference>
<dbReference type="Proteomes" id="UP001597221">
    <property type="component" value="Unassembled WGS sequence"/>
</dbReference>
<organism evidence="2 3">
    <name type="scientific">Oceanobacillus luteolus</name>
    <dbReference type="NCBI Taxonomy" id="1274358"/>
    <lineage>
        <taxon>Bacteria</taxon>
        <taxon>Bacillati</taxon>
        <taxon>Bacillota</taxon>
        <taxon>Bacilli</taxon>
        <taxon>Bacillales</taxon>
        <taxon>Bacillaceae</taxon>
        <taxon>Oceanobacillus</taxon>
    </lineage>
</organism>
<dbReference type="EMBL" id="JBHUDE010000009">
    <property type="protein sequence ID" value="MFD1606541.1"/>
    <property type="molecule type" value="Genomic_DNA"/>
</dbReference>
<evidence type="ECO:0000313" key="3">
    <source>
        <dbReference type="Proteomes" id="UP001597221"/>
    </source>
</evidence>
<evidence type="ECO:0000313" key="2">
    <source>
        <dbReference type="EMBL" id="MFD1606541.1"/>
    </source>
</evidence>
<comment type="caution">
    <text evidence="2">The sequence shown here is derived from an EMBL/GenBank/DDBJ whole genome shotgun (WGS) entry which is preliminary data.</text>
</comment>
<reference evidence="3" key="1">
    <citation type="journal article" date="2019" name="Int. J. Syst. Evol. Microbiol.">
        <title>The Global Catalogue of Microorganisms (GCM) 10K type strain sequencing project: providing services to taxonomists for standard genome sequencing and annotation.</title>
        <authorList>
            <consortium name="The Broad Institute Genomics Platform"/>
            <consortium name="The Broad Institute Genome Sequencing Center for Infectious Disease"/>
            <person name="Wu L."/>
            <person name="Ma J."/>
        </authorList>
    </citation>
    <scope>NUCLEOTIDE SEQUENCE [LARGE SCALE GENOMIC DNA]</scope>
    <source>
        <strain evidence="3">CGMCC 1.12376</strain>
    </source>
</reference>
<feature type="domain" description="Resolvase/invertase-type recombinase catalytic" evidence="1">
    <location>
        <begin position="8"/>
        <end position="154"/>
    </location>
</feature>
<dbReference type="InterPro" id="IPR036162">
    <property type="entry name" value="Resolvase-like_N_sf"/>
</dbReference>
<accession>A0ABW4HMF4</accession>
<gene>
    <name evidence="2" type="ORF">ACFSBH_02535</name>
</gene>
<dbReference type="RefSeq" id="WP_379595934.1">
    <property type="nucleotide sequence ID" value="NZ_JBHUDE010000009.1"/>
</dbReference>
<sequence>MKNNRKVIGLYNRVSIEQKVQLGLGIHQKKAIQIAKELFGDFIDIKFYVDQGMGPNCNTERNQMLKDVKQGKLDAVITYCVSRISNKYSHALKIINEIHCSKVRLISIIEGEYNPLQLSREFEILELLAQFEHVDHAKGTRKGVALKKQKEGVKNEY</sequence>
<evidence type="ECO:0000259" key="1">
    <source>
        <dbReference type="SMART" id="SM00857"/>
    </source>
</evidence>
<dbReference type="SUPFAM" id="SSF53041">
    <property type="entry name" value="Resolvase-like"/>
    <property type="match status" value="1"/>
</dbReference>
<protein>
    <submittedName>
        <fullName evidence="2">Recombinase family protein</fullName>
    </submittedName>
</protein>